<dbReference type="Pfam" id="PF00672">
    <property type="entry name" value="HAMP"/>
    <property type="match status" value="1"/>
</dbReference>
<dbReference type="Proteomes" id="UP000673394">
    <property type="component" value="Unassembled WGS sequence"/>
</dbReference>
<comment type="caution">
    <text evidence="9">The sequence shown here is derived from an EMBL/GenBank/DDBJ whole genome shotgun (WGS) entry which is preliminary data.</text>
</comment>
<accession>A0ABS5CIW6</accession>
<evidence type="ECO:0000256" key="5">
    <source>
        <dbReference type="ARBA" id="ARBA00022777"/>
    </source>
</evidence>
<protein>
    <submittedName>
        <fullName evidence="9">Sensor histidine kinase</fullName>
    </submittedName>
</protein>
<evidence type="ECO:0000256" key="3">
    <source>
        <dbReference type="ARBA" id="ARBA00022553"/>
    </source>
</evidence>
<dbReference type="SMART" id="SM00387">
    <property type="entry name" value="HATPase_c"/>
    <property type="match status" value="1"/>
</dbReference>
<keyword evidence="6 7" id="KW-0472">Membrane</keyword>
<feature type="domain" description="HAMP" evidence="8">
    <location>
        <begin position="324"/>
        <end position="376"/>
    </location>
</feature>
<feature type="transmembrane region" description="Helical" evidence="7">
    <location>
        <begin position="16"/>
        <end position="38"/>
    </location>
</feature>
<dbReference type="SUPFAM" id="SSF158472">
    <property type="entry name" value="HAMP domain-like"/>
    <property type="match status" value="1"/>
</dbReference>
<evidence type="ECO:0000259" key="8">
    <source>
        <dbReference type="PROSITE" id="PS50885"/>
    </source>
</evidence>
<dbReference type="CDD" id="cd06225">
    <property type="entry name" value="HAMP"/>
    <property type="match status" value="1"/>
</dbReference>
<dbReference type="EMBL" id="JAGKSP010000013">
    <property type="protein sequence ID" value="MBP3965819.1"/>
    <property type="molecule type" value="Genomic_DNA"/>
</dbReference>
<evidence type="ECO:0000256" key="2">
    <source>
        <dbReference type="ARBA" id="ARBA00022475"/>
    </source>
</evidence>
<feature type="transmembrane region" description="Helical" evidence="7">
    <location>
        <begin position="303"/>
        <end position="323"/>
    </location>
</feature>
<proteinExistence type="predicted"/>
<dbReference type="SUPFAM" id="SSF55874">
    <property type="entry name" value="ATPase domain of HSP90 chaperone/DNA topoisomerase II/histidine kinase"/>
    <property type="match status" value="1"/>
</dbReference>
<dbReference type="InterPro" id="IPR010559">
    <property type="entry name" value="Sig_transdc_His_kin_internal"/>
</dbReference>
<evidence type="ECO:0000256" key="4">
    <source>
        <dbReference type="ARBA" id="ARBA00022679"/>
    </source>
</evidence>
<dbReference type="GO" id="GO:0016301">
    <property type="term" value="F:kinase activity"/>
    <property type="evidence" value="ECO:0007669"/>
    <property type="project" value="UniProtKB-KW"/>
</dbReference>
<evidence type="ECO:0000313" key="9">
    <source>
        <dbReference type="EMBL" id="MBP3965819.1"/>
    </source>
</evidence>
<organism evidence="9 10">
    <name type="scientific">Paenibacillus lignilyticus</name>
    <dbReference type="NCBI Taxonomy" id="1172615"/>
    <lineage>
        <taxon>Bacteria</taxon>
        <taxon>Bacillati</taxon>
        <taxon>Bacillota</taxon>
        <taxon>Bacilli</taxon>
        <taxon>Bacillales</taxon>
        <taxon>Paenibacillaceae</taxon>
        <taxon>Paenibacillus</taxon>
    </lineage>
</organism>
<evidence type="ECO:0000256" key="7">
    <source>
        <dbReference type="SAM" id="Phobius"/>
    </source>
</evidence>
<dbReference type="InterPro" id="IPR050640">
    <property type="entry name" value="Bact_2-comp_sensor_kinase"/>
</dbReference>
<dbReference type="InterPro" id="IPR003594">
    <property type="entry name" value="HATPase_dom"/>
</dbReference>
<comment type="subcellular location">
    <subcellularLocation>
        <location evidence="1">Cell membrane</location>
        <topology evidence="1">Multi-pass membrane protein</topology>
    </subcellularLocation>
</comment>
<sequence>MKSALLARTNGMKLSTILSIFVVFIVIIPITLSSIFVLRMYKTDVINQATERTLQSSQTVAYATKQEINKMISIFAAISMDPDVLTTASDIQTTTSVDRQTNISKLHKILNKHTSSVMSDVLSVKFFFKEKGSYTYLSNMEGNEVTTRKTDWYQLALKKPDKIHFLGEQPLVVHSEKLLTSIMTASFSPSVFNILSNVEVIYFAFSGGEFENILLQDTNRSSKVFLVDGDGSVVTSNQQLARQGESIGPILQKLTGKWGHFLKTIDGKKMLVTYANVGEADWKIVNITPYSELIVNYENVNKIILLAAMLVIVSLGAVAIYFVRNVTKPINRLMRQMSRVMDGDLTTHVHASGSLELLTLGNTFNHMIVKIQQLMKQHEEQERAKRMAEFSVLQSQINPHFLINTLNAIKLMALISKADNIQNMTNSLMRLLSSSFNRGGRLARLSDEVENLKHYLSIMEIRYGNKFETVWEIEESVRTLFVLKLLLQPIIENSLIHGLNGRDHGGIIYISACLKNNALLVCIEDNGVGVTDQALESYRKQAEEPVKDRSYSGMGILNVHQRIQLHYGKTYGLQIEASERGGTRVKLLLPLISSSDDEEVMSA</sequence>
<dbReference type="Gene3D" id="6.10.340.10">
    <property type="match status" value="1"/>
</dbReference>
<dbReference type="Pfam" id="PF06580">
    <property type="entry name" value="His_kinase"/>
    <property type="match status" value="1"/>
</dbReference>
<keyword evidence="4" id="KW-0808">Transferase</keyword>
<dbReference type="InterPro" id="IPR036890">
    <property type="entry name" value="HATPase_C_sf"/>
</dbReference>
<dbReference type="Gene3D" id="3.30.450.20">
    <property type="entry name" value="PAS domain"/>
    <property type="match status" value="2"/>
</dbReference>
<keyword evidence="10" id="KW-1185">Reference proteome</keyword>
<keyword evidence="7" id="KW-1133">Transmembrane helix</keyword>
<keyword evidence="2" id="KW-1003">Cell membrane</keyword>
<dbReference type="PANTHER" id="PTHR34220">
    <property type="entry name" value="SENSOR HISTIDINE KINASE YPDA"/>
    <property type="match status" value="1"/>
</dbReference>
<dbReference type="PROSITE" id="PS50885">
    <property type="entry name" value="HAMP"/>
    <property type="match status" value="1"/>
</dbReference>
<evidence type="ECO:0000313" key="10">
    <source>
        <dbReference type="Proteomes" id="UP000673394"/>
    </source>
</evidence>
<name>A0ABS5CIW6_9BACL</name>
<gene>
    <name evidence="9" type="ORF">I8J30_24165</name>
</gene>
<evidence type="ECO:0000256" key="1">
    <source>
        <dbReference type="ARBA" id="ARBA00004651"/>
    </source>
</evidence>
<dbReference type="RefSeq" id="WP_210662512.1">
    <property type="nucleotide sequence ID" value="NZ_JAGKSP010000013.1"/>
</dbReference>
<dbReference type="Pfam" id="PF02518">
    <property type="entry name" value="HATPase_c"/>
    <property type="match status" value="1"/>
</dbReference>
<keyword evidence="7" id="KW-0812">Transmembrane</keyword>
<evidence type="ECO:0000256" key="6">
    <source>
        <dbReference type="ARBA" id="ARBA00023136"/>
    </source>
</evidence>
<keyword evidence="3" id="KW-0597">Phosphoprotein</keyword>
<dbReference type="SMART" id="SM00304">
    <property type="entry name" value="HAMP"/>
    <property type="match status" value="1"/>
</dbReference>
<dbReference type="Gene3D" id="3.30.565.10">
    <property type="entry name" value="Histidine kinase-like ATPase, C-terminal domain"/>
    <property type="match status" value="1"/>
</dbReference>
<dbReference type="PANTHER" id="PTHR34220:SF7">
    <property type="entry name" value="SENSOR HISTIDINE KINASE YPDA"/>
    <property type="match status" value="1"/>
</dbReference>
<dbReference type="InterPro" id="IPR003660">
    <property type="entry name" value="HAMP_dom"/>
</dbReference>
<keyword evidence="5 9" id="KW-0418">Kinase</keyword>
<reference evidence="9 10" key="1">
    <citation type="submission" date="2021-04" db="EMBL/GenBank/DDBJ databases">
        <title>Paenibacillus sp. DLE-14 whole genome sequence.</title>
        <authorList>
            <person name="Ham Y.J."/>
        </authorList>
    </citation>
    <scope>NUCLEOTIDE SEQUENCE [LARGE SCALE GENOMIC DNA]</scope>
    <source>
        <strain evidence="9 10">DLE-14</strain>
    </source>
</reference>